<reference evidence="1 2" key="1">
    <citation type="submission" date="2019-04" db="EMBL/GenBank/DDBJ databases">
        <title>Complete genome sequence of Pantoea bacteriophage vB_PagS_AAS21.</title>
        <authorList>
            <person name="Truncaite L."/>
            <person name="Simoliuniene M."/>
            <person name="Zajanckauskaite A."/>
            <person name="Meskys R."/>
            <person name="Simoliunas E."/>
        </authorList>
    </citation>
    <scope>NUCLEOTIDE SEQUENCE [LARGE SCALE GENOMIC DNA]</scope>
</reference>
<dbReference type="EMBL" id="MK770119">
    <property type="protein sequence ID" value="QCW23787.1"/>
    <property type="molecule type" value="Genomic_DNA"/>
</dbReference>
<proteinExistence type="predicted"/>
<name>A0A4Y5P1G4_9CAUD</name>
<organism evidence="1 2">
    <name type="scientific">Pantoea phage vB_PagS_AAS21</name>
    <dbReference type="NCBI Taxonomy" id="2575261"/>
    <lineage>
        <taxon>Viruses</taxon>
        <taxon>Duplodnaviria</taxon>
        <taxon>Heunggongvirae</taxon>
        <taxon>Uroviricota</taxon>
        <taxon>Caudoviricetes</taxon>
        <taxon>Demerecviridae</taxon>
        <taxon>Keyvirus</taxon>
        <taxon>Keyvirus AAS21</taxon>
    </lineage>
</organism>
<keyword evidence="2" id="KW-1185">Reference proteome</keyword>
<evidence type="ECO:0000313" key="1">
    <source>
        <dbReference type="EMBL" id="QCW23787.1"/>
    </source>
</evidence>
<evidence type="ECO:0000313" key="2">
    <source>
        <dbReference type="Proteomes" id="UP000308921"/>
    </source>
</evidence>
<accession>A0A4Y5P1G4</accession>
<sequence length="115" mass="13296">MPFTKNSTIIYSSSKENNMSQVVLVILNTFDKDLKVKVREFLSQYKSKDVWVLSPRQIVQDGFSHYPNATYLILGEDYINPKCYPDIKSITPVTASNYTYEIEKAAKRYSISKIQ</sequence>
<dbReference type="Proteomes" id="UP000308921">
    <property type="component" value="Segment"/>
</dbReference>
<protein>
    <submittedName>
        <fullName evidence="1">Uncharacterized protein</fullName>
    </submittedName>
</protein>
<gene>
    <name evidence="1" type="ORF">AAS21_gp049</name>
</gene>